<dbReference type="SUPFAM" id="SSF55136">
    <property type="entry name" value="Probable bacterial effector-binding domain"/>
    <property type="match status" value="2"/>
</dbReference>
<reference evidence="1 2" key="1">
    <citation type="submission" date="2012-11" db="EMBL/GenBank/DDBJ databases">
        <title>Whole genome sequence of Acidisphaera rubrifaciens HS-AP3.</title>
        <authorList>
            <person name="Azuma Y."/>
            <person name="Higashiura N."/>
            <person name="Hirakawa H."/>
            <person name="Matsushita K."/>
        </authorList>
    </citation>
    <scope>NUCLEOTIDE SEQUENCE [LARGE SCALE GENOMIC DNA]</scope>
    <source>
        <strain evidence="1 2">HS-AP3</strain>
    </source>
</reference>
<gene>
    <name evidence="1" type="ORF">Asru_0669_02</name>
</gene>
<dbReference type="InterPro" id="IPR011256">
    <property type="entry name" value="Reg_factor_effector_dom_sf"/>
</dbReference>
<evidence type="ECO:0000313" key="2">
    <source>
        <dbReference type="Proteomes" id="UP000032680"/>
    </source>
</evidence>
<organism evidence="1 2">
    <name type="scientific">Acidisphaera rubrifaciens HS-AP3</name>
    <dbReference type="NCBI Taxonomy" id="1231350"/>
    <lineage>
        <taxon>Bacteria</taxon>
        <taxon>Pseudomonadati</taxon>
        <taxon>Pseudomonadota</taxon>
        <taxon>Alphaproteobacteria</taxon>
        <taxon>Acetobacterales</taxon>
        <taxon>Acetobacteraceae</taxon>
        <taxon>Acidisphaera</taxon>
    </lineage>
</organism>
<dbReference type="OrthoDB" id="2156220at2"/>
<dbReference type="Pfam" id="PF04832">
    <property type="entry name" value="SOUL"/>
    <property type="match status" value="1"/>
</dbReference>
<dbReference type="RefSeq" id="WP_084623751.1">
    <property type="nucleotide sequence ID" value="NZ_BANB01000668.1"/>
</dbReference>
<proteinExistence type="predicted"/>
<name>A0A0D6PA06_9PROT</name>
<dbReference type="InterPro" id="IPR006917">
    <property type="entry name" value="SOUL_heme-bd"/>
</dbReference>
<sequence>MLGKIGAMASAVALGACSVFGIRAGTPQPAYRVIAQVGDAEIRAYGPRLAAQTEAEGDTDAARSAAFRRLAAYIFGANHGQSSIAMTAPVATSAAGASIAMTAPVATSAAPTGAPSGAHGLTMTFYMPPGFTAATLPVPNDPRVRIVTVPAQTVAVWRYSGSTSDTHVAAAHAALLSALAGSAWRPVGDVYDWFYDPPWTLPPLRRNEAVVEVTQAPK</sequence>
<accession>A0A0D6PA06</accession>
<dbReference type="PANTHER" id="PTHR11220">
    <property type="entry name" value="HEME-BINDING PROTEIN-RELATED"/>
    <property type="match status" value="1"/>
</dbReference>
<keyword evidence="2" id="KW-1185">Reference proteome</keyword>
<dbReference type="PANTHER" id="PTHR11220:SF58">
    <property type="entry name" value="SOUL HEME-BINDING FAMILY PROTEIN"/>
    <property type="match status" value="1"/>
</dbReference>
<dbReference type="PROSITE" id="PS51257">
    <property type="entry name" value="PROKAR_LIPOPROTEIN"/>
    <property type="match status" value="1"/>
</dbReference>
<comment type="caution">
    <text evidence="1">The sequence shown here is derived from an EMBL/GenBank/DDBJ whole genome shotgun (WGS) entry which is preliminary data.</text>
</comment>
<evidence type="ECO:0000313" key="1">
    <source>
        <dbReference type="EMBL" id="GAN78171.1"/>
    </source>
</evidence>
<dbReference type="EMBL" id="BANB01000668">
    <property type="protein sequence ID" value="GAN78171.1"/>
    <property type="molecule type" value="Genomic_DNA"/>
</dbReference>
<protein>
    <submittedName>
        <fullName evidence="1">SOUL heme-binding protein</fullName>
    </submittedName>
</protein>
<dbReference type="Gene3D" id="3.20.80.10">
    <property type="entry name" value="Regulatory factor, effector binding domain"/>
    <property type="match status" value="2"/>
</dbReference>
<dbReference type="AlphaFoldDB" id="A0A0D6PA06"/>
<dbReference type="Proteomes" id="UP000032680">
    <property type="component" value="Unassembled WGS sequence"/>
</dbReference>